<dbReference type="AlphaFoldDB" id="A0A165GA64"/>
<gene>
    <name evidence="2" type="ORF">CALCODRAFT_482808</name>
</gene>
<evidence type="ECO:0000256" key="1">
    <source>
        <dbReference type="SAM" id="MobiDB-lite"/>
    </source>
</evidence>
<proteinExistence type="predicted"/>
<name>A0A165GA64_9BASI</name>
<feature type="region of interest" description="Disordered" evidence="1">
    <location>
        <begin position="1"/>
        <end position="40"/>
    </location>
</feature>
<dbReference type="EMBL" id="KV423958">
    <property type="protein sequence ID" value="KZT57803.1"/>
    <property type="molecule type" value="Genomic_DNA"/>
</dbReference>
<evidence type="ECO:0000313" key="2">
    <source>
        <dbReference type="EMBL" id="KZT57803.1"/>
    </source>
</evidence>
<dbReference type="Proteomes" id="UP000076842">
    <property type="component" value="Unassembled WGS sequence"/>
</dbReference>
<sequence>MAVIRRRPVPLIDEDEKNHKKQRSEVDVEEEAIPDNDSDGELVEHHQPIPVSPLPAALLDLPDDLITRIASARQYQDPSHGVYYVTHVPDNLKFGGEHMFDMSNFLVRPDNYAVVVWIIGKVFTPHFVEEDGSWPAQPFISFTPIFREDLRAATKVCNIYAKPKEVDVEINPFGTIYAGRFQKRYKSEKPPSEFRGVYDATSSMKKKAEMKLYDARKVKRDDIVLVELRVKKRFDPDDNDVDKKDRPYRISFQLDALNVLYVAPDRDEGVVYGF</sequence>
<organism evidence="2 3">
    <name type="scientific">Calocera cornea HHB12733</name>
    <dbReference type="NCBI Taxonomy" id="1353952"/>
    <lineage>
        <taxon>Eukaryota</taxon>
        <taxon>Fungi</taxon>
        <taxon>Dikarya</taxon>
        <taxon>Basidiomycota</taxon>
        <taxon>Agaricomycotina</taxon>
        <taxon>Dacrymycetes</taxon>
        <taxon>Dacrymycetales</taxon>
        <taxon>Dacrymycetaceae</taxon>
        <taxon>Calocera</taxon>
    </lineage>
</organism>
<evidence type="ECO:0000313" key="3">
    <source>
        <dbReference type="Proteomes" id="UP000076842"/>
    </source>
</evidence>
<accession>A0A165GA64</accession>
<keyword evidence="3" id="KW-1185">Reference proteome</keyword>
<feature type="compositionally biased region" description="Acidic residues" evidence="1">
    <location>
        <begin position="27"/>
        <end position="40"/>
    </location>
</feature>
<dbReference type="InParanoid" id="A0A165GA64"/>
<reference evidence="2 3" key="1">
    <citation type="journal article" date="2016" name="Mol. Biol. Evol.">
        <title>Comparative Genomics of Early-Diverging Mushroom-Forming Fungi Provides Insights into the Origins of Lignocellulose Decay Capabilities.</title>
        <authorList>
            <person name="Nagy L.G."/>
            <person name="Riley R."/>
            <person name="Tritt A."/>
            <person name="Adam C."/>
            <person name="Daum C."/>
            <person name="Floudas D."/>
            <person name="Sun H."/>
            <person name="Yadav J.S."/>
            <person name="Pangilinan J."/>
            <person name="Larsson K.H."/>
            <person name="Matsuura K."/>
            <person name="Barry K."/>
            <person name="Labutti K."/>
            <person name="Kuo R."/>
            <person name="Ohm R.A."/>
            <person name="Bhattacharya S.S."/>
            <person name="Shirouzu T."/>
            <person name="Yoshinaga Y."/>
            <person name="Martin F.M."/>
            <person name="Grigoriev I.V."/>
            <person name="Hibbett D.S."/>
        </authorList>
    </citation>
    <scope>NUCLEOTIDE SEQUENCE [LARGE SCALE GENOMIC DNA]</scope>
    <source>
        <strain evidence="2 3">HHB12733</strain>
    </source>
</reference>
<protein>
    <submittedName>
        <fullName evidence="2">Uncharacterized protein</fullName>
    </submittedName>
</protein>
<dbReference type="STRING" id="1353952.A0A165GA64"/>
<dbReference type="OrthoDB" id="2873829at2759"/>